<reference evidence="1 2" key="1">
    <citation type="submission" date="2017-05" db="EMBL/GenBank/DDBJ databases">
        <authorList>
            <person name="Song R."/>
            <person name="Chenine A.L."/>
            <person name="Ruprecht R.M."/>
        </authorList>
    </citation>
    <scope>NUCLEOTIDE SEQUENCE [LARGE SCALE GENOMIC DNA]</scope>
    <source>
        <strain evidence="1 2">DSM 26136</strain>
    </source>
</reference>
<accession>A0A1Y0ERW9</accession>
<dbReference type="KEGG" id="cser:CCO03_18680"/>
<dbReference type="Proteomes" id="UP000196138">
    <property type="component" value="Chromosome"/>
</dbReference>
<name>A0A1Y0ERW9_9BURK</name>
<gene>
    <name evidence="1" type="ORF">CCO03_18680</name>
</gene>
<dbReference type="RefSeq" id="WP_087283538.1">
    <property type="nucleotide sequence ID" value="NZ_CP021455.1"/>
</dbReference>
<dbReference type="OrthoDB" id="5297048at2"/>
<dbReference type="EMBL" id="CP021455">
    <property type="protein sequence ID" value="ARU06415.1"/>
    <property type="molecule type" value="Genomic_DNA"/>
</dbReference>
<evidence type="ECO:0000313" key="1">
    <source>
        <dbReference type="EMBL" id="ARU06415.1"/>
    </source>
</evidence>
<protein>
    <submittedName>
        <fullName evidence="1">Uncharacterized protein</fullName>
    </submittedName>
</protein>
<sequence>MQSLVRITQDEHTEWRFELDHLPAMANAEARAWLDAQFTALDCEPLRPTGKLLLVDKVLVVARDAGARRLDDPEWGPTFARAASATLGRPLVHIDLAAMTVSY</sequence>
<dbReference type="AlphaFoldDB" id="A0A1Y0ERW9"/>
<keyword evidence="2" id="KW-1185">Reference proteome</keyword>
<organism evidence="1 2">
    <name type="scientific">Comamonas serinivorans</name>
    <dbReference type="NCBI Taxonomy" id="1082851"/>
    <lineage>
        <taxon>Bacteria</taxon>
        <taxon>Pseudomonadati</taxon>
        <taxon>Pseudomonadota</taxon>
        <taxon>Betaproteobacteria</taxon>
        <taxon>Burkholderiales</taxon>
        <taxon>Comamonadaceae</taxon>
        <taxon>Comamonas</taxon>
    </lineage>
</organism>
<evidence type="ECO:0000313" key="2">
    <source>
        <dbReference type="Proteomes" id="UP000196138"/>
    </source>
</evidence>
<proteinExistence type="predicted"/>